<dbReference type="EMBL" id="JBHTOD010000003">
    <property type="protein sequence ID" value="MFD1455165.1"/>
    <property type="molecule type" value="Genomic_DNA"/>
</dbReference>
<organism evidence="1 2">
    <name type="scientific">Levilactobacillus lanxiensis</name>
    <dbReference type="NCBI Taxonomy" id="2799568"/>
    <lineage>
        <taxon>Bacteria</taxon>
        <taxon>Bacillati</taxon>
        <taxon>Bacillota</taxon>
        <taxon>Bacilli</taxon>
        <taxon>Lactobacillales</taxon>
        <taxon>Lactobacillaceae</taxon>
        <taxon>Levilactobacillus</taxon>
    </lineage>
</organism>
<evidence type="ECO:0000313" key="2">
    <source>
        <dbReference type="Proteomes" id="UP001597189"/>
    </source>
</evidence>
<comment type="caution">
    <text evidence="1">The sequence shown here is derived from an EMBL/GenBank/DDBJ whole genome shotgun (WGS) entry which is preliminary data.</text>
</comment>
<keyword evidence="2" id="KW-1185">Reference proteome</keyword>
<reference evidence="2" key="1">
    <citation type="journal article" date="2019" name="Int. J. Syst. Evol. Microbiol.">
        <title>The Global Catalogue of Microorganisms (GCM) 10K type strain sequencing project: providing services to taxonomists for standard genome sequencing and annotation.</title>
        <authorList>
            <consortium name="The Broad Institute Genomics Platform"/>
            <consortium name="The Broad Institute Genome Sequencing Center for Infectious Disease"/>
            <person name="Wu L."/>
            <person name="Ma J."/>
        </authorList>
    </citation>
    <scope>NUCLEOTIDE SEQUENCE [LARGE SCALE GENOMIC DNA]</scope>
    <source>
        <strain evidence="2">CCM 8979</strain>
    </source>
</reference>
<name>A0ABW4D3F6_9LACO</name>
<gene>
    <name evidence="1" type="ORF">ACFQ44_05595</name>
</gene>
<evidence type="ECO:0000313" key="1">
    <source>
        <dbReference type="EMBL" id="MFD1455165.1"/>
    </source>
</evidence>
<sequence length="109" mass="12691">MTIKHRRSQWRLSYPQKNLLTLSQLGLGATPVLDIINRQLTWQDYISGPLADNHQPPIPGAIWIFGLTILKQPCYLKFQDRPDGIVMWISLHIAEFNLKFPYQNSKEVF</sequence>
<accession>A0ABW4D3F6</accession>
<proteinExistence type="predicted"/>
<protein>
    <submittedName>
        <fullName evidence="1">Uncharacterized protein</fullName>
    </submittedName>
</protein>
<dbReference type="Proteomes" id="UP001597189">
    <property type="component" value="Unassembled WGS sequence"/>
</dbReference>